<dbReference type="STRING" id="224324.aq_1405"/>
<evidence type="ECO:0000313" key="3">
    <source>
        <dbReference type="Proteomes" id="UP000000798"/>
    </source>
</evidence>
<dbReference type="Gene3D" id="3.30.70.1070">
    <property type="entry name" value="Sporulation related repeat"/>
    <property type="match status" value="1"/>
</dbReference>
<dbReference type="InterPro" id="IPR007730">
    <property type="entry name" value="SPOR-like_dom"/>
</dbReference>
<reference evidence="2 3" key="1">
    <citation type="journal article" date="1998" name="Nature">
        <title>The complete genome of the hyperthermophilic bacterium Aquifex aeolicus.</title>
        <authorList>
            <person name="Deckert G."/>
            <person name="Warren P.V."/>
            <person name="Gaasterland T."/>
            <person name="Young W.G."/>
            <person name="Lenox A.L."/>
            <person name="Graham D.E."/>
            <person name="Overbeek R."/>
            <person name="Snead M.A."/>
            <person name="Keller M."/>
            <person name="Aujay M."/>
            <person name="Huber R."/>
            <person name="Feldman R.A."/>
            <person name="Short J.M."/>
            <person name="Olson G.J."/>
            <person name="Swanson R.V."/>
        </authorList>
    </citation>
    <scope>NUCLEOTIDE SEQUENCE [LARGE SCALE GENOMIC DNA]</scope>
    <source>
        <strain evidence="2 3">VF5</strain>
    </source>
</reference>
<dbReference type="OrthoDB" id="15419at2"/>
<dbReference type="EnsemblBacteria" id="AAC07366">
    <property type="protein sequence ID" value="AAC07366"/>
    <property type="gene ID" value="aq_1405"/>
</dbReference>
<protein>
    <recommendedName>
        <fullName evidence="1">SPOR domain-containing protein</fullName>
    </recommendedName>
</protein>
<evidence type="ECO:0000259" key="1">
    <source>
        <dbReference type="Pfam" id="PF05036"/>
    </source>
</evidence>
<name>O67405_AQUAE</name>
<organism evidence="2 3">
    <name type="scientific">Aquifex aeolicus (strain VF5)</name>
    <dbReference type="NCBI Taxonomy" id="224324"/>
    <lineage>
        <taxon>Bacteria</taxon>
        <taxon>Pseudomonadati</taxon>
        <taxon>Aquificota</taxon>
        <taxon>Aquificia</taxon>
        <taxon>Aquificales</taxon>
        <taxon>Aquificaceae</taxon>
        <taxon>Aquifex</taxon>
    </lineage>
</organism>
<accession>O67405</accession>
<dbReference type="HOGENOM" id="CLU_1227851_0_0_0"/>
<dbReference type="eggNOG" id="ENOG5032ZXE">
    <property type="taxonomic scope" value="Bacteria"/>
</dbReference>
<dbReference type="GO" id="GO:0042834">
    <property type="term" value="F:peptidoglycan binding"/>
    <property type="evidence" value="ECO:0007669"/>
    <property type="project" value="InterPro"/>
</dbReference>
<dbReference type="AlphaFoldDB" id="O67405"/>
<feature type="domain" description="SPOR" evidence="1">
    <location>
        <begin position="18"/>
        <end position="85"/>
    </location>
</feature>
<dbReference type="InterPro" id="IPR036680">
    <property type="entry name" value="SPOR-like_sf"/>
</dbReference>
<proteinExistence type="predicted"/>
<dbReference type="Pfam" id="PF05036">
    <property type="entry name" value="SPOR"/>
    <property type="match status" value="1"/>
</dbReference>
<dbReference type="SUPFAM" id="SSF110997">
    <property type="entry name" value="Sporulation related repeat"/>
    <property type="match status" value="1"/>
</dbReference>
<sequence>MGVILLLLIIVFSFSKEAYYCIQVLSSRDLSSAERAYRKLADYPHARIEKIGDYYTVRVGLWENKSKAKEYLSQVKSVYPGAFLRTCYYIEDRIVSINKGNVKKKVESFNGKELVLHGKNEKELICKAVKKVFEDIVSFEGKLTKREITFKSYFPYSVADAVNYALILNKKEGFIPVRCRVYKRDKITYVLELEGFKNGKVKGIKAVDYASVTYRNKVLRLKLIF</sequence>
<dbReference type="InParanoid" id="O67405"/>
<dbReference type="Proteomes" id="UP000000798">
    <property type="component" value="Chromosome"/>
</dbReference>
<dbReference type="KEGG" id="aae:aq_1405"/>
<gene>
    <name evidence="2" type="ordered locus">aq_1405</name>
</gene>
<evidence type="ECO:0000313" key="2">
    <source>
        <dbReference type="EMBL" id="AAC07366.1"/>
    </source>
</evidence>
<keyword evidence="3" id="KW-1185">Reference proteome</keyword>
<dbReference type="PIR" id="C70422">
    <property type="entry name" value="C70422"/>
</dbReference>
<dbReference type="RefSeq" id="WP_010880908.1">
    <property type="nucleotide sequence ID" value="NC_000918.1"/>
</dbReference>
<dbReference type="EMBL" id="AE000657">
    <property type="protein sequence ID" value="AAC07366.1"/>
    <property type="molecule type" value="Genomic_DNA"/>
</dbReference>